<comment type="caution">
    <text evidence="2">The sequence shown here is derived from an EMBL/GenBank/DDBJ whole genome shotgun (WGS) entry which is preliminary data.</text>
</comment>
<organism evidence="2 3">
    <name type="scientific">Coprinellus micaceus</name>
    <name type="common">Glistening ink-cap mushroom</name>
    <name type="synonym">Coprinus micaceus</name>
    <dbReference type="NCBI Taxonomy" id="71717"/>
    <lineage>
        <taxon>Eukaryota</taxon>
        <taxon>Fungi</taxon>
        <taxon>Dikarya</taxon>
        <taxon>Basidiomycota</taxon>
        <taxon>Agaricomycotina</taxon>
        <taxon>Agaricomycetes</taxon>
        <taxon>Agaricomycetidae</taxon>
        <taxon>Agaricales</taxon>
        <taxon>Agaricineae</taxon>
        <taxon>Psathyrellaceae</taxon>
        <taxon>Coprinellus</taxon>
    </lineage>
</organism>
<evidence type="ECO:0000256" key="1">
    <source>
        <dbReference type="SAM" id="MobiDB-lite"/>
    </source>
</evidence>
<sequence>MGDSQYKEARRSSTIQAPIQRTSSLPYPFTYFCRTMSGRSRMPSGAVTRLPPSRKGQWHGYTSGQQRTSLPALTLSMQSMALASQPLSPLPAEAQPTFPYPTRQRRPRSAGKQLPPQTSTTTQLNGILGVDGALSIDYDIRRPTASAVCLPRGGLPHTTGDWRYQTVTAPGLESMTIRVAFMRDVPIVVFPLGPAQAVCIEDVLRRVHEVAADHMNGWRREGGLELLGRAQESSSTSHKPLSMLRSGSENGWRWRGLVASRAERDVWILLLE</sequence>
<feature type="region of interest" description="Disordered" evidence="1">
    <location>
        <begin position="1"/>
        <end position="20"/>
    </location>
</feature>
<keyword evidence="3" id="KW-1185">Reference proteome</keyword>
<gene>
    <name evidence="2" type="ORF">FA13DRAFT_1465531</name>
</gene>
<dbReference type="Proteomes" id="UP000298030">
    <property type="component" value="Unassembled WGS sequence"/>
</dbReference>
<reference evidence="2 3" key="1">
    <citation type="journal article" date="2019" name="Nat. Ecol. Evol.">
        <title>Megaphylogeny resolves global patterns of mushroom evolution.</title>
        <authorList>
            <person name="Varga T."/>
            <person name="Krizsan K."/>
            <person name="Foldi C."/>
            <person name="Dima B."/>
            <person name="Sanchez-Garcia M."/>
            <person name="Sanchez-Ramirez S."/>
            <person name="Szollosi G.J."/>
            <person name="Szarkandi J.G."/>
            <person name="Papp V."/>
            <person name="Albert L."/>
            <person name="Andreopoulos W."/>
            <person name="Angelini C."/>
            <person name="Antonin V."/>
            <person name="Barry K.W."/>
            <person name="Bougher N.L."/>
            <person name="Buchanan P."/>
            <person name="Buyck B."/>
            <person name="Bense V."/>
            <person name="Catcheside P."/>
            <person name="Chovatia M."/>
            <person name="Cooper J."/>
            <person name="Damon W."/>
            <person name="Desjardin D."/>
            <person name="Finy P."/>
            <person name="Geml J."/>
            <person name="Haridas S."/>
            <person name="Hughes K."/>
            <person name="Justo A."/>
            <person name="Karasinski D."/>
            <person name="Kautmanova I."/>
            <person name="Kiss B."/>
            <person name="Kocsube S."/>
            <person name="Kotiranta H."/>
            <person name="LaButti K.M."/>
            <person name="Lechner B.E."/>
            <person name="Liimatainen K."/>
            <person name="Lipzen A."/>
            <person name="Lukacs Z."/>
            <person name="Mihaltcheva S."/>
            <person name="Morgado L.N."/>
            <person name="Niskanen T."/>
            <person name="Noordeloos M.E."/>
            <person name="Ohm R.A."/>
            <person name="Ortiz-Santana B."/>
            <person name="Ovrebo C."/>
            <person name="Racz N."/>
            <person name="Riley R."/>
            <person name="Savchenko A."/>
            <person name="Shiryaev A."/>
            <person name="Soop K."/>
            <person name="Spirin V."/>
            <person name="Szebenyi C."/>
            <person name="Tomsovsky M."/>
            <person name="Tulloss R.E."/>
            <person name="Uehling J."/>
            <person name="Grigoriev I.V."/>
            <person name="Vagvolgyi C."/>
            <person name="Papp T."/>
            <person name="Martin F.M."/>
            <person name="Miettinen O."/>
            <person name="Hibbett D.S."/>
            <person name="Nagy L.G."/>
        </authorList>
    </citation>
    <scope>NUCLEOTIDE SEQUENCE [LARGE SCALE GENOMIC DNA]</scope>
    <source>
        <strain evidence="2 3">FP101781</strain>
    </source>
</reference>
<accession>A0A4Y7SMF8</accession>
<feature type="compositionally biased region" description="Basic and acidic residues" evidence="1">
    <location>
        <begin position="1"/>
        <end position="11"/>
    </location>
</feature>
<feature type="region of interest" description="Disordered" evidence="1">
    <location>
        <begin position="92"/>
        <end position="121"/>
    </location>
</feature>
<protein>
    <submittedName>
        <fullName evidence="2">Uncharacterized protein</fullName>
    </submittedName>
</protein>
<name>A0A4Y7SMF8_COPMI</name>
<dbReference type="AlphaFoldDB" id="A0A4Y7SMF8"/>
<feature type="region of interest" description="Disordered" evidence="1">
    <location>
        <begin position="40"/>
        <end position="65"/>
    </location>
</feature>
<dbReference type="OrthoDB" id="3112359at2759"/>
<evidence type="ECO:0000313" key="2">
    <source>
        <dbReference type="EMBL" id="TEB22911.1"/>
    </source>
</evidence>
<proteinExistence type="predicted"/>
<dbReference type="EMBL" id="QPFP01000084">
    <property type="protein sequence ID" value="TEB22911.1"/>
    <property type="molecule type" value="Genomic_DNA"/>
</dbReference>
<evidence type="ECO:0000313" key="3">
    <source>
        <dbReference type="Proteomes" id="UP000298030"/>
    </source>
</evidence>